<evidence type="ECO:0000259" key="2">
    <source>
        <dbReference type="Pfam" id="PF01593"/>
    </source>
</evidence>
<dbReference type="EMBL" id="LDSL01000061">
    <property type="protein sequence ID" value="KTT22170.1"/>
    <property type="molecule type" value="Genomic_DNA"/>
</dbReference>
<dbReference type="AlphaFoldDB" id="A0A147GX03"/>
<sequence length="419" mass="43298">MKLAIVGAGWAGLACAVAAVQAGAAVTVFDGARQLGGRARRLEAQPQGPVLDNGQHILIGAYTATLGLMRQLGVSPEAALERLPLALPYADGTGLRVPARLPAPLDLAAGIALARGWTWRDKASLLHTALRWRRAGFACGPAQTVAQLCQGVTPAVQRMLIEPLCVSALNTPMHEASGAVFLRVLRDALFGEPGGADLLLPRTDLGALLPDAAAAWLAARGAELRPGRRVQAIGAEGRGWQVDGEPFDRVVLATPAWESARLTATAAPAWSAVAAALDHLPIATVYAMNAPGLADGPPLRALRADATHPAQFVFDLGRLRGQPGLAAFVISACPPGVEALTRNVLAQAEAQLGWRGLAPLRTIMEKRATFACRPGLQRPPMQVAPGLLACGDHVAGPYPATLEGAVRSGLAAAAAAALA</sequence>
<dbReference type="PANTHER" id="PTHR42923:SF47">
    <property type="entry name" value="BLR3003 PROTEIN"/>
    <property type="match status" value="1"/>
</dbReference>
<evidence type="ECO:0000256" key="1">
    <source>
        <dbReference type="SAM" id="SignalP"/>
    </source>
</evidence>
<proteinExistence type="predicted"/>
<dbReference type="PATRIC" id="fig|433924.3.peg.4065"/>
<dbReference type="GO" id="GO:0016491">
    <property type="term" value="F:oxidoreductase activity"/>
    <property type="evidence" value="ECO:0007669"/>
    <property type="project" value="InterPro"/>
</dbReference>
<dbReference type="NCBIfam" id="TIGR03467">
    <property type="entry name" value="HpnE"/>
    <property type="match status" value="1"/>
</dbReference>
<gene>
    <name evidence="3" type="ORF">NS331_10275</name>
</gene>
<keyword evidence="1" id="KW-0732">Signal</keyword>
<dbReference type="InterPro" id="IPR050464">
    <property type="entry name" value="Zeta_carotene_desat/Oxidored"/>
</dbReference>
<dbReference type="Pfam" id="PF01593">
    <property type="entry name" value="Amino_oxidase"/>
    <property type="match status" value="2"/>
</dbReference>
<evidence type="ECO:0000313" key="4">
    <source>
        <dbReference type="Proteomes" id="UP000072741"/>
    </source>
</evidence>
<dbReference type="SUPFAM" id="SSF51905">
    <property type="entry name" value="FAD/NAD(P)-binding domain"/>
    <property type="match status" value="1"/>
</dbReference>
<dbReference type="OrthoDB" id="7849608at2"/>
<keyword evidence="4" id="KW-1185">Reference proteome</keyword>
<organism evidence="3 4">
    <name type="scientific">Pseudacidovorax intermedius</name>
    <dbReference type="NCBI Taxonomy" id="433924"/>
    <lineage>
        <taxon>Bacteria</taxon>
        <taxon>Pseudomonadati</taxon>
        <taxon>Pseudomonadota</taxon>
        <taxon>Betaproteobacteria</taxon>
        <taxon>Burkholderiales</taxon>
        <taxon>Comamonadaceae</taxon>
        <taxon>Pseudacidovorax</taxon>
    </lineage>
</organism>
<dbReference type="InterPro" id="IPR017830">
    <property type="entry name" value="SQase_HpnE"/>
</dbReference>
<feature type="chain" id="PRO_5007546835" evidence="1">
    <location>
        <begin position="25"/>
        <end position="419"/>
    </location>
</feature>
<dbReference type="InterPro" id="IPR002937">
    <property type="entry name" value="Amino_oxidase"/>
</dbReference>
<dbReference type="Gene3D" id="1.10.405.20">
    <property type="match status" value="1"/>
</dbReference>
<feature type="domain" description="Amine oxidase" evidence="2">
    <location>
        <begin position="377"/>
        <end position="415"/>
    </location>
</feature>
<comment type="caution">
    <text evidence="3">The sequence shown here is derived from an EMBL/GenBank/DDBJ whole genome shotgun (WGS) entry which is preliminary data.</text>
</comment>
<dbReference type="InterPro" id="IPR036188">
    <property type="entry name" value="FAD/NAD-bd_sf"/>
</dbReference>
<dbReference type="Gene3D" id="3.50.50.60">
    <property type="entry name" value="FAD/NAD(P)-binding domain"/>
    <property type="match status" value="2"/>
</dbReference>
<feature type="signal peptide" evidence="1">
    <location>
        <begin position="1"/>
        <end position="24"/>
    </location>
</feature>
<dbReference type="RefSeq" id="WP_058641894.1">
    <property type="nucleotide sequence ID" value="NZ_LDSL01000061.1"/>
</dbReference>
<protein>
    <submittedName>
        <fullName evidence="3">Desaturase</fullName>
    </submittedName>
</protein>
<dbReference type="Gene3D" id="3.90.660.10">
    <property type="match status" value="1"/>
</dbReference>
<evidence type="ECO:0000313" key="3">
    <source>
        <dbReference type="EMBL" id="KTT22170.1"/>
    </source>
</evidence>
<dbReference type="Proteomes" id="UP000072741">
    <property type="component" value="Unassembled WGS sequence"/>
</dbReference>
<name>A0A147GX03_9BURK</name>
<feature type="domain" description="Amine oxidase" evidence="2">
    <location>
        <begin position="11"/>
        <end position="283"/>
    </location>
</feature>
<dbReference type="PANTHER" id="PTHR42923">
    <property type="entry name" value="PROTOPORPHYRINOGEN OXIDASE"/>
    <property type="match status" value="1"/>
</dbReference>
<reference evidence="3 4" key="1">
    <citation type="journal article" date="2016" name="Front. Microbiol.">
        <title>Genomic Resource of Rice Seed Associated Bacteria.</title>
        <authorList>
            <person name="Midha S."/>
            <person name="Bansal K."/>
            <person name="Sharma S."/>
            <person name="Kumar N."/>
            <person name="Patil P.P."/>
            <person name="Chaudhry V."/>
            <person name="Patil P.B."/>
        </authorList>
    </citation>
    <scope>NUCLEOTIDE SEQUENCE [LARGE SCALE GENOMIC DNA]</scope>
    <source>
        <strain evidence="3 4">NS331</strain>
    </source>
</reference>
<dbReference type="PROSITE" id="PS51257">
    <property type="entry name" value="PROKAR_LIPOPROTEIN"/>
    <property type="match status" value="1"/>
</dbReference>
<accession>A0A147GX03</accession>